<keyword evidence="3" id="KW-1185">Reference proteome</keyword>
<dbReference type="Gene3D" id="3.40.50.150">
    <property type="entry name" value="Vaccinia Virus protein VP39"/>
    <property type="match status" value="1"/>
</dbReference>
<dbReference type="PANTHER" id="PTHR43591">
    <property type="entry name" value="METHYLTRANSFERASE"/>
    <property type="match status" value="1"/>
</dbReference>
<dbReference type="GO" id="GO:0032259">
    <property type="term" value="P:methylation"/>
    <property type="evidence" value="ECO:0007669"/>
    <property type="project" value="UniProtKB-KW"/>
</dbReference>
<name>A0A132B9T4_MOLSC</name>
<dbReference type="Pfam" id="PF13489">
    <property type="entry name" value="Methyltransf_23"/>
    <property type="match status" value="1"/>
</dbReference>
<dbReference type="OrthoDB" id="2013972at2759"/>
<dbReference type="RefSeq" id="XP_018063114.1">
    <property type="nucleotide sequence ID" value="XM_018216164.1"/>
</dbReference>
<dbReference type="SUPFAM" id="SSF53335">
    <property type="entry name" value="S-adenosyl-L-methionine-dependent methyltransferases"/>
    <property type="match status" value="1"/>
</dbReference>
<sequence>MASEPVQDPVTAGAPVADPIVAPMEVGDDEDNDSAYDPEDGNASDTTSLSSSVSKYRFENGRRYHGYKDGLYMQPNDEQQLSVQDMGHHMMLILLENELHLAPISENPQRILDVGTGTGIWAIDMADQHKSAQVVGTDLSPVQPAFVPPNCKFEIDDASVLWTFTPGSMDFVFFRFMLGSFSDWTEVYREAFKTIKPGGWIEHHEVAPDPKSEDGTVTPGSPFHRWGDLIFEAGDKLGKTYRTAYNTEAWIEEAGFINVVEKKYKMPIGRWPADAKLKEIGMWFRAYFEDGMEGYAMALLTRVLEWDFIEAQAFFGQLRAAFKDKKTHAYCNLTVVYGQKPLAT</sequence>
<feature type="compositionally biased region" description="Acidic residues" evidence="1">
    <location>
        <begin position="26"/>
        <end position="42"/>
    </location>
</feature>
<keyword evidence="2" id="KW-0808">Transferase</keyword>
<reference evidence="2 3" key="1">
    <citation type="submission" date="2015-10" db="EMBL/GenBank/DDBJ databases">
        <title>Full genome of DAOMC 229536 Phialocephala scopiformis, a fungal endophyte of spruce producing the potent anti-insectan compound rugulosin.</title>
        <authorList>
            <consortium name="DOE Joint Genome Institute"/>
            <person name="Walker A.K."/>
            <person name="Frasz S.L."/>
            <person name="Seifert K.A."/>
            <person name="Miller J.D."/>
            <person name="Mondo S.J."/>
            <person name="Labutti K."/>
            <person name="Lipzen A."/>
            <person name="Dockter R."/>
            <person name="Kennedy M."/>
            <person name="Grigoriev I.V."/>
            <person name="Spatafora J.W."/>
        </authorList>
    </citation>
    <scope>NUCLEOTIDE SEQUENCE [LARGE SCALE GENOMIC DNA]</scope>
    <source>
        <strain evidence="2 3">CBS 120377</strain>
    </source>
</reference>
<dbReference type="GeneID" id="28825890"/>
<dbReference type="GO" id="GO:0008168">
    <property type="term" value="F:methyltransferase activity"/>
    <property type="evidence" value="ECO:0007669"/>
    <property type="project" value="UniProtKB-KW"/>
</dbReference>
<protein>
    <submittedName>
        <fullName evidence="2">S-adenosyl-L-methionine-dependent methyltransferase</fullName>
    </submittedName>
</protein>
<dbReference type="Proteomes" id="UP000070700">
    <property type="component" value="Unassembled WGS sequence"/>
</dbReference>
<dbReference type="InterPro" id="IPR029063">
    <property type="entry name" value="SAM-dependent_MTases_sf"/>
</dbReference>
<evidence type="ECO:0000313" key="3">
    <source>
        <dbReference type="Proteomes" id="UP000070700"/>
    </source>
</evidence>
<accession>A0A132B9T4</accession>
<dbReference type="KEGG" id="psco:LY89DRAFT_690770"/>
<dbReference type="CDD" id="cd02440">
    <property type="entry name" value="AdoMet_MTases"/>
    <property type="match status" value="1"/>
</dbReference>
<evidence type="ECO:0000256" key="1">
    <source>
        <dbReference type="SAM" id="MobiDB-lite"/>
    </source>
</evidence>
<dbReference type="AlphaFoldDB" id="A0A132B9T4"/>
<dbReference type="PANTHER" id="PTHR43591:SF10">
    <property type="entry name" value="ABC TRANSMEMBRANE TYPE-1 DOMAIN-CONTAINING PROTEIN-RELATED"/>
    <property type="match status" value="1"/>
</dbReference>
<gene>
    <name evidence="2" type="ORF">LY89DRAFT_690770</name>
</gene>
<evidence type="ECO:0000313" key="2">
    <source>
        <dbReference type="EMBL" id="KUJ08759.1"/>
    </source>
</evidence>
<keyword evidence="2" id="KW-0489">Methyltransferase</keyword>
<organism evidence="2 3">
    <name type="scientific">Mollisia scopiformis</name>
    <name type="common">Conifer needle endophyte fungus</name>
    <name type="synonym">Phialocephala scopiformis</name>
    <dbReference type="NCBI Taxonomy" id="149040"/>
    <lineage>
        <taxon>Eukaryota</taxon>
        <taxon>Fungi</taxon>
        <taxon>Dikarya</taxon>
        <taxon>Ascomycota</taxon>
        <taxon>Pezizomycotina</taxon>
        <taxon>Leotiomycetes</taxon>
        <taxon>Helotiales</taxon>
        <taxon>Mollisiaceae</taxon>
        <taxon>Mollisia</taxon>
    </lineage>
</organism>
<dbReference type="EMBL" id="KQ947434">
    <property type="protein sequence ID" value="KUJ08759.1"/>
    <property type="molecule type" value="Genomic_DNA"/>
</dbReference>
<proteinExistence type="predicted"/>
<feature type="region of interest" description="Disordered" evidence="1">
    <location>
        <begin position="1"/>
        <end position="52"/>
    </location>
</feature>
<dbReference type="InParanoid" id="A0A132B9T4"/>